<protein>
    <submittedName>
        <fullName evidence="1">Uncharacterized protein</fullName>
    </submittedName>
</protein>
<accession>A0AAW1VG18</accession>
<comment type="caution">
    <text evidence="1">The sequence shown here is derived from an EMBL/GenBank/DDBJ whole genome shotgun (WGS) entry which is preliminary data.</text>
</comment>
<dbReference type="EMBL" id="JARQZJ010000131">
    <property type="protein sequence ID" value="KAK9891967.1"/>
    <property type="molecule type" value="Genomic_DNA"/>
</dbReference>
<evidence type="ECO:0000313" key="1">
    <source>
        <dbReference type="EMBL" id="KAK9891967.1"/>
    </source>
</evidence>
<reference evidence="1 2" key="1">
    <citation type="submission" date="2023-03" db="EMBL/GenBank/DDBJ databases">
        <title>Genome insight into feeding habits of ladybird beetles.</title>
        <authorList>
            <person name="Li H.-S."/>
            <person name="Huang Y.-H."/>
            <person name="Pang H."/>
        </authorList>
    </citation>
    <scope>NUCLEOTIDE SEQUENCE [LARGE SCALE GENOMIC DNA]</scope>
    <source>
        <strain evidence="1">SYSU_2023b</strain>
        <tissue evidence="1">Whole body</tissue>
    </source>
</reference>
<name>A0AAW1VG18_9CUCU</name>
<dbReference type="Proteomes" id="UP001431783">
    <property type="component" value="Unassembled WGS sequence"/>
</dbReference>
<gene>
    <name evidence="1" type="ORF">WA026_017450</name>
</gene>
<sequence length="148" mass="17335">MKHRCESWYCEICNNEESRKPPPQQSPKNYTPNDVMTKLEKMDKKYNSLFKQYSEQITIHEELKREVGVPYEDNENIKSMIKKKSEDLEIGLSEDQFTAFKMGKDTSLNCPIKVTLTDEQIKEDILRSRSKTSLTTQKINSMDDESTL</sequence>
<organism evidence="1 2">
    <name type="scientific">Henosepilachna vigintioctopunctata</name>
    <dbReference type="NCBI Taxonomy" id="420089"/>
    <lineage>
        <taxon>Eukaryota</taxon>
        <taxon>Metazoa</taxon>
        <taxon>Ecdysozoa</taxon>
        <taxon>Arthropoda</taxon>
        <taxon>Hexapoda</taxon>
        <taxon>Insecta</taxon>
        <taxon>Pterygota</taxon>
        <taxon>Neoptera</taxon>
        <taxon>Endopterygota</taxon>
        <taxon>Coleoptera</taxon>
        <taxon>Polyphaga</taxon>
        <taxon>Cucujiformia</taxon>
        <taxon>Coccinelloidea</taxon>
        <taxon>Coccinellidae</taxon>
        <taxon>Epilachninae</taxon>
        <taxon>Epilachnini</taxon>
        <taxon>Henosepilachna</taxon>
    </lineage>
</organism>
<dbReference type="AlphaFoldDB" id="A0AAW1VG18"/>
<proteinExistence type="predicted"/>
<keyword evidence="2" id="KW-1185">Reference proteome</keyword>
<evidence type="ECO:0000313" key="2">
    <source>
        <dbReference type="Proteomes" id="UP001431783"/>
    </source>
</evidence>